<evidence type="ECO:0000313" key="3">
    <source>
        <dbReference type="Proteomes" id="UP001501821"/>
    </source>
</evidence>
<evidence type="ECO:0000256" key="1">
    <source>
        <dbReference type="SAM" id="MobiDB-lite"/>
    </source>
</evidence>
<organism evidence="2 3">
    <name type="scientific">Nocardioides panacisoli</name>
    <dbReference type="NCBI Taxonomy" id="627624"/>
    <lineage>
        <taxon>Bacteria</taxon>
        <taxon>Bacillati</taxon>
        <taxon>Actinomycetota</taxon>
        <taxon>Actinomycetes</taxon>
        <taxon>Propionibacteriales</taxon>
        <taxon>Nocardioidaceae</taxon>
        <taxon>Nocardioides</taxon>
    </lineage>
</organism>
<name>A0ABP7IYX7_9ACTN</name>
<accession>A0ABP7IYX7</accession>
<proteinExistence type="predicted"/>
<feature type="region of interest" description="Disordered" evidence="1">
    <location>
        <begin position="356"/>
        <end position="396"/>
    </location>
</feature>
<evidence type="ECO:0008006" key="4">
    <source>
        <dbReference type="Google" id="ProtNLM"/>
    </source>
</evidence>
<keyword evidence="3" id="KW-1185">Reference proteome</keyword>
<gene>
    <name evidence="2" type="ORF">GCM10022242_34880</name>
</gene>
<evidence type="ECO:0000313" key="2">
    <source>
        <dbReference type="EMBL" id="GAA3830488.1"/>
    </source>
</evidence>
<sequence length="461" mass="50359">MAAAESEIVVRRRSELRTMQIVLAWADTFSGNPQDDPRFRRKASKGGPRLVRLGGDGTPKVQDLALLELAVARCESLFSTRRAIADGLDLRHRLPELWQAVSDLRVEMWVARKIAMMCRKLDADQVKLVDAALAEAADEPPTVLLQIAEAKIIEADLEAHEERVRKAKQHKGVWIRHTEPGDAVDDEAGEPGTGMIFARLDEGDLSALDAVVEELANKLAENAETTTDAGGCALGIDHFRAEALAMLADPKAVLDFFAATDPQPEDEPPAPTAERPMPDKARIYAHIDAEVLLGMVNGVARVEGLGPRLLSQLRDLLSHHQVFLTPVVDLNAGRSTKAYEHPTKVKLRSELRTGGEVFPHSSTRINHAGRSPDHDHPTPFDVHGPPGQTGDHNDAPLTRQAHRAKTHLGYSVLQLGPDKWLWGTPHGLYRLVTTKGTTMLGSLEAQFIRGTAIDVTGFNAA</sequence>
<comment type="caution">
    <text evidence="2">The sequence shown here is derived from an EMBL/GenBank/DDBJ whole genome shotgun (WGS) entry which is preliminary data.</text>
</comment>
<dbReference type="EMBL" id="BAABAH010000015">
    <property type="protein sequence ID" value="GAA3830488.1"/>
    <property type="molecule type" value="Genomic_DNA"/>
</dbReference>
<dbReference type="Proteomes" id="UP001501821">
    <property type="component" value="Unassembled WGS sequence"/>
</dbReference>
<protein>
    <recommendedName>
        <fullName evidence="4">DUF222 domain-containing protein</fullName>
    </recommendedName>
</protein>
<reference evidence="3" key="1">
    <citation type="journal article" date="2019" name="Int. J. Syst. Evol. Microbiol.">
        <title>The Global Catalogue of Microorganisms (GCM) 10K type strain sequencing project: providing services to taxonomists for standard genome sequencing and annotation.</title>
        <authorList>
            <consortium name="The Broad Institute Genomics Platform"/>
            <consortium name="The Broad Institute Genome Sequencing Center for Infectious Disease"/>
            <person name="Wu L."/>
            <person name="Ma J."/>
        </authorList>
    </citation>
    <scope>NUCLEOTIDE SEQUENCE [LARGE SCALE GENOMIC DNA]</scope>
    <source>
        <strain evidence="3">JCM 16953</strain>
    </source>
</reference>